<accession>E8TP66</accession>
<feature type="domain" description="AB hydrolase-1" evidence="2">
    <location>
        <begin position="58"/>
        <end position="301"/>
    </location>
</feature>
<dbReference type="HOGENOM" id="CLU_020336_13_0_5"/>
<dbReference type="InterPro" id="IPR050266">
    <property type="entry name" value="AB_hydrolase_sf"/>
</dbReference>
<proteinExistence type="predicted"/>
<dbReference type="Proteomes" id="UP000007471">
    <property type="component" value="Plasmid pMESCI01"/>
</dbReference>
<dbReference type="AlphaFoldDB" id="E8TP66"/>
<keyword evidence="3" id="KW-0614">Plasmid</keyword>
<organism evidence="3 4">
    <name type="scientific">Mesorhizobium ciceri biovar biserrulae (strain HAMBI 2942 / LMG 23838 / WSM1271)</name>
    <dbReference type="NCBI Taxonomy" id="765698"/>
    <lineage>
        <taxon>Bacteria</taxon>
        <taxon>Pseudomonadati</taxon>
        <taxon>Pseudomonadota</taxon>
        <taxon>Alphaproteobacteria</taxon>
        <taxon>Hyphomicrobiales</taxon>
        <taxon>Phyllobacteriaceae</taxon>
        <taxon>Mesorhizobium</taxon>
    </lineage>
</organism>
<evidence type="ECO:0000259" key="2">
    <source>
        <dbReference type="Pfam" id="PF12697"/>
    </source>
</evidence>
<dbReference type="PANTHER" id="PTHR43798">
    <property type="entry name" value="MONOACYLGLYCEROL LIPASE"/>
    <property type="match status" value="1"/>
</dbReference>
<evidence type="ECO:0000313" key="3">
    <source>
        <dbReference type="EMBL" id="ADV15101.1"/>
    </source>
</evidence>
<dbReference type="EMBL" id="CP002448">
    <property type="protein sequence ID" value="ADV15101.1"/>
    <property type="molecule type" value="Genomic_DNA"/>
</dbReference>
<evidence type="ECO:0000313" key="4">
    <source>
        <dbReference type="Proteomes" id="UP000007471"/>
    </source>
</evidence>
<name>E8TP66_MESCW</name>
<dbReference type="PRINTS" id="PR00412">
    <property type="entry name" value="EPOXHYDRLASE"/>
</dbReference>
<dbReference type="OrthoDB" id="9815441at2"/>
<sequence>MFSNRIKLATLFAAAALSLAAYNNARARKALAPRSRGRTLRIDGVDLSIIEKGSGPPLLLLHGNGSVAEDFAVSGVLDLASANHRVLAFDRPGFGGSSRPARKRWSACEQADLFHEAAAKIGIHKYLVLGHSWGAWIALEMARRHAPSVAGLVLVSGYYYPSPRLDLALAALPAIPLMGSAFLHTLLPLAVRLGWPSAMRKIFRPGPISNVFSVSTKEVASRPSQLRSVCVETALMLSAALFTKPSYRDIDVPTGIVAGAGDRLFDARREAERLHAEISGSLMEIIPNSGHMAHHSDPQAVLGMIDKVTCMPRPPKEGGSSDALSPAAR</sequence>
<dbReference type="InterPro" id="IPR000073">
    <property type="entry name" value="AB_hydrolase_1"/>
</dbReference>
<geneLocation type="plasmid" evidence="3 4">
    <name>pMESCI01</name>
</geneLocation>
<dbReference type="SUPFAM" id="SSF53474">
    <property type="entry name" value="alpha/beta-Hydrolases"/>
    <property type="match status" value="1"/>
</dbReference>
<dbReference type="Pfam" id="PF12697">
    <property type="entry name" value="Abhydrolase_6"/>
    <property type="match status" value="1"/>
</dbReference>
<reference evidence="4" key="1">
    <citation type="submission" date="2011-01" db="EMBL/GenBank/DDBJ databases">
        <title>Complete sequence of plasmid of Mesorhizobium ciceri bv. biserrulae WSM1271.</title>
        <authorList>
            <person name="Lucas S."/>
            <person name="Copeland A."/>
            <person name="Lapidus A."/>
            <person name="Cheng J.-F."/>
            <person name="Goodwin L."/>
            <person name="Pitluck S."/>
            <person name="Teshima H."/>
            <person name="Detter J.C."/>
            <person name="Han C."/>
            <person name="Tapia R."/>
            <person name="Land M."/>
            <person name="Hauser L."/>
            <person name="Kyrpides N."/>
            <person name="Ivanova N."/>
            <person name="Nandasena K."/>
            <person name="Reeve W.G."/>
            <person name="Howieson J.G."/>
            <person name="O'Hara G."/>
            <person name="Tiwari R.P."/>
            <person name="Woyke T."/>
        </authorList>
    </citation>
    <scope>NUCLEOTIDE SEQUENCE [LARGE SCALE GENOMIC DNA]</scope>
    <source>
        <strain evidence="4">HAMBI 2942 / LMG 23838 / WSM1271</strain>
        <plasmid evidence="4">Plasmid pMESCI01</plasmid>
    </source>
</reference>
<keyword evidence="1" id="KW-0732">Signal</keyword>
<keyword evidence="3" id="KW-0378">Hydrolase</keyword>
<dbReference type="PATRIC" id="fig|765698.3.peg.55"/>
<dbReference type="KEGG" id="mci:Mesci_6099"/>
<feature type="signal peptide" evidence="1">
    <location>
        <begin position="1"/>
        <end position="20"/>
    </location>
</feature>
<gene>
    <name evidence="3" type="ordered locus">Mesci_6099</name>
</gene>
<protein>
    <submittedName>
        <fullName evidence="3">Alpha/beta hydrolase fold protein</fullName>
    </submittedName>
</protein>
<dbReference type="Gene3D" id="3.40.50.1820">
    <property type="entry name" value="alpha/beta hydrolase"/>
    <property type="match status" value="1"/>
</dbReference>
<evidence type="ECO:0000256" key="1">
    <source>
        <dbReference type="SAM" id="SignalP"/>
    </source>
</evidence>
<dbReference type="GO" id="GO:0016787">
    <property type="term" value="F:hydrolase activity"/>
    <property type="evidence" value="ECO:0007669"/>
    <property type="project" value="UniProtKB-KW"/>
</dbReference>
<dbReference type="eggNOG" id="COG2267">
    <property type="taxonomic scope" value="Bacteria"/>
</dbReference>
<dbReference type="PRINTS" id="PR00111">
    <property type="entry name" value="ABHYDROLASE"/>
</dbReference>
<dbReference type="InterPro" id="IPR000639">
    <property type="entry name" value="Epox_hydrolase-like"/>
</dbReference>
<dbReference type="InterPro" id="IPR029058">
    <property type="entry name" value="AB_hydrolase_fold"/>
</dbReference>
<feature type="chain" id="PRO_5003227988" evidence="1">
    <location>
        <begin position="21"/>
        <end position="329"/>
    </location>
</feature>